<dbReference type="NCBIfam" id="TIGR01662">
    <property type="entry name" value="HAD-SF-IIIA"/>
    <property type="match status" value="1"/>
</dbReference>
<dbReference type="GO" id="GO:0016791">
    <property type="term" value="F:phosphatase activity"/>
    <property type="evidence" value="ECO:0007669"/>
    <property type="project" value="InterPro"/>
</dbReference>
<dbReference type="RefSeq" id="WP_012936927.1">
    <property type="nucleotide sequence ID" value="NC_013739.1"/>
</dbReference>
<dbReference type="InterPro" id="IPR023214">
    <property type="entry name" value="HAD_sf"/>
</dbReference>
<gene>
    <name evidence="11" type="ordered locus">Cwoe_5471</name>
</gene>
<name>D3EZN8_CONWI</name>
<keyword evidence="4 7" id="KW-0378">Hydrolase</keyword>
<evidence type="ECO:0000256" key="9">
    <source>
        <dbReference type="PIRSR" id="PIRSR004682-3"/>
    </source>
</evidence>
<feature type="binding site" evidence="10">
    <location>
        <position position="92"/>
    </location>
    <ligand>
        <name>Zn(2+)</name>
        <dbReference type="ChEBI" id="CHEBI:29105"/>
    </ligand>
</feature>
<evidence type="ECO:0000256" key="2">
    <source>
        <dbReference type="ARBA" id="ARBA00022490"/>
    </source>
</evidence>
<comment type="subcellular location">
    <subcellularLocation>
        <location evidence="1 7">Cytoplasm</location>
    </subcellularLocation>
</comment>
<evidence type="ECO:0000256" key="5">
    <source>
        <dbReference type="ARBA" id="ARBA00023277"/>
    </source>
</evidence>
<comment type="cofactor">
    <cofactor evidence="10">
        <name>Mg(2+)</name>
        <dbReference type="ChEBI" id="CHEBI:18420"/>
    </cofactor>
</comment>
<keyword evidence="2 7" id="KW-0963">Cytoplasm</keyword>
<dbReference type="Proteomes" id="UP000008229">
    <property type="component" value="Chromosome"/>
</dbReference>
<feature type="binding site" evidence="10">
    <location>
        <position position="98"/>
    </location>
    <ligand>
        <name>Zn(2+)</name>
        <dbReference type="ChEBI" id="CHEBI:29105"/>
    </ligand>
</feature>
<keyword evidence="3 10" id="KW-0479">Metal-binding</keyword>
<evidence type="ECO:0000313" key="11">
    <source>
        <dbReference type="EMBL" id="ADB53876.1"/>
    </source>
</evidence>
<dbReference type="PIRSF" id="PIRSF004682">
    <property type="entry name" value="GmhB"/>
    <property type="match status" value="1"/>
</dbReference>
<evidence type="ECO:0000313" key="12">
    <source>
        <dbReference type="Proteomes" id="UP000008229"/>
    </source>
</evidence>
<accession>D3EZN8</accession>
<dbReference type="OrthoDB" id="9781367at2"/>
<dbReference type="InterPro" id="IPR036412">
    <property type="entry name" value="HAD-like_sf"/>
</dbReference>
<dbReference type="STRING" id="469383.Cwoe_5471"/>
<reference evidence="11 12" key="1">
    <citation type="journal article" date="2010" name="Stand. Genomic Sci.">
        <title>Complete genome sequence of Conexibacter woesei type strain (ID131577).</title>
        <authorList>
            <person name="Pukall R."/>
            <person name="Lapidus A."/>
            <person name="Glavina Del Rio T."/>
            <person name="Copeland A."/>
            <person name="Tice H."/>
            <person name="Cheng J.-F."/>
            <person name="Lucas S."/>
            <person name="Chen F."/>
            <person name="Nolan M."/>
            <person name="Bruce D."/>
            <person name="Goodwin L."/>
            <person name="Pitluck S."/>
            <person name="Mavromatis K."/>
            <person name="Ivanova N."/>
            <person name="Ovchinnikova G."/>
            <person name="Pati A."/>
            <person name="Chen A."/>
            <person name="Palaniappan K."/>
            <person name="Land M."/>
            <person name="Hauser L."/>
            <person name="Chang Y.-J."/>
            <person name="Jeffries C.D."/>
            <person name="Chain P."/>
            <person name="Meincke L."/>
            <person name="Sims D."/>
            <person name="Brettin T."/>
            <person name="Detter J.C."/>
            <person name="Rohde M."/>
            <person name="Goeker M."/>
            <person name="Bristow J."/>
            <person name="Eisen J.A."/>
            <person name="Markowitz V."/>
            <person name="Kyrpides N.C."/>
            <person name="Klenk H.-P."/>
            <person name="Hugenholtz P."/>
        </authorList>
    </citation>
    <scope>NUCLEOTIDE SEQUENCE [LARGE SCALE GENOMIC DNA]</scope>
    <source>
        <strain evidence="12">DSM 14684 / CIP 108061 / JCM 11494 / NBRC 100937 / ID131577</strain>
    </source>
</reference>
<sequence length="177" mass="19063">MSKAVFLDRDGTLNAAVIRDERPYPPATPGELELIDGVADACAELTGAGFKLVCITNQPDIARGTQERATVDAINARLLELLALDEIVVCPHDDADDCPCRKPRPGMILDSAERLGIDLARSVTVGDRWRDVDAGHGAGTRTVFIDRGYAEQQPAAQPDLTVSDLKESIPWILASTL</sequence>
<comment type="cofactor">
    <cofactor evidence="10">
        <name>Zn(2+)</name>
        <dbReference type="ChEBI" id="CHEBI:29105"/>
    </cofactor>
</comment>
<feature type="site" description="Stabilizes the phosphoryl group" evidence="9">
    <location>
        <position position="102"/>
    </location>
</feature>
<feature type="site" description="Stabilizes the phosphoryl group" evidence="9">
    <location>
        <position position="56"/>
    </location>
</feature>
<keyword evidence="10" id="KW-0460">Magnesium</keyword>
<evidence type="ECO:0000256" key="1">
    <source>
        <dbReference type="ARBA" id="ARBA00004496"/>
    </source>
</evidence>
<dbReference type="CDD" id="cd07503">
    <property type="entry name" value="HAD_HisB-N"/>
    <property type="match status" value="1"/>
</dbReference>
<protein>
    <recommendedName>
        <fullName evidence="6 7">D,D-heptose 1,7-bisphosphate phosphatase</fullName>
        <ecNumber evidence="7">3.1.3.-</ecNumber>
    </recommendedName>
</protein>
<dbReference type="InterPro" id="IPR004446">
    <property type="entry name" value="Heptose_bisP_phosphatase"/>
</dbReference>
<dbReference type="NCBIfam" id="TIGR01656">
    <property type="entry name" value="Histidinol-ppas"/>
    <property type="match status" value="1"/>
</dbReference>
<dbReference type="InterPro" id="IPR006543">
    <property type="entry name" value="Histidinol-phos"/>
</dbReference>
<comment type="similarity">
    <text evidence="7">Belongs to the gmhB family.</text>
</comment>
<feature type="binding site" evidence="10">
    <location>
        <position position="8"/>
    </location>
    <ligand>
        <name>Mg(2+)</name>
        <dbReference type="ChEBI" id="CHEBI:18420"/>
    </ligand>
</feature>
<evidence type="ECO:0000256" key="3">
    <source>
        <dbReference type="ARBA" id="ARBA00022723"/>
    </source>
</evidence>
<feature type="site" description="Contributes to substrate recognition" evidence="9">
    <location>
        <position position="101"/>
    </location>
</feature>
<dbReference type="PANTHER" id="PTHR42891">
    <property type="entry name" value="D-GLYCERO-BETA-D-MANNO-HEPTOSE-1,7-BISPHOSPHATE 7-PHOSPHATASE"/>
    <property type="match status" value="1"/>
</dbReference>
<feature type="binding site" evidence="10">
    <location>
        <position position="10"/>
    </location>
    <ligand>
        <name>Mg(2+)</name>
        <dbReference type="ChEBI" id="CHEBI:18420"/>
    </ligand>
</feature>
<evidence type="ECO:0000256" key="8">
    <source>
        <dbReference type="PIRSR" id="PIRSR004682-1"/>
    </source>
</evidence>
<proteinExistence type="inferred from homology"/>
<dbReference type="AlphaFoldDB" id="D3EZN8"/>
<evidence type="ECO:0000256" key="6">
    <source>
        <dbReference type="ARBA" id="ARBA00031828"/>
    </source>
</evidence>
<feature type="binding site" evidence="10">
    <location>
        <position position="100"/>
    </location>
    <ligand>
        <name>Zn(2+)</name>
        <dbReference type="ChEBI" id="CHEBI:29105"/>
    </ligand>
</feature>
<keyword evidence="12" id="KW-1185">Reference proteome</keyword>
<feature type="binding site" evidence="10">
    <location>
        <position position="127"/>
    </location>
    <ligand>
        <name>Mg(2+)</name>
        <dbReference type="ChEBI" id="CHEBI:18420"/>
    </ligand>
</feature>
<dbReference type="EMBL" id="CP001854">
    <property type="protein sequence ID" value="ADB53876.1"/>
    <property type="molecule type" value="Genomic_DNA"/>
</dbReference>
<dbReference type="GO" id="GO:0005975">
    <property type="term" value="P:carbohydrate metabolic process"/>
    <property type="evidence" value="ECO:0007669"/>
    <property type="project" value="InterPro"/>
</dbReference>
<evidence type="ECO:0000256" key="10">
    <source>
        <dbReference type="PIRSR" id="PIRSR004682-4"/>
    </source>
</evidence>
<keyword evidence="5 7" id="KW-0119">Carbohydrate metabolism</keyword>
<dbReference type="Pfam" id="PF13242">
    <property type="entry name" value="Hydrolase_like"/>
    <property type="match status" value="1"/>
</dbReference>
<feature type="active site" description="Proton donor" evidence="8">
    <location>
        <position position="10"/>
    </location>
</feature>
<evidence type="ECO:0000256" key="4">
    <source>
        <dbReference type="ARBA" id="ARBA00022801"/>
    </source>
</evidence>
<dbReference type="Gene3D" id="3.40.50.1000">
    <property type="entry name" value="HAD superfamily/HAD-like"/>
    <property type="match status" value="1"/>
</dbReference>
<dbReference type="eggNOG" id="COG0241">
    <property type="taxonomic scope" value="Bacteria"/>
</dbReference>
<dbReference type="GO" id="GO:0046872">
    <property type="term" value="F:metal ion binding"/>
    <property type="evidence" value="ECO:0007669"/>
    <property type="project" value="UniProtKB-KW"/>
</dbReference>
<keyword evidence="10" id="KW-0862">Zinc</keyword>
<feature type="active site" description="Nucleophile" evidence="8">
    <location>
        <position position="8"/>
    </location>
</feature>
<dbReference type="PANTHER" id="PTHR42891:SF1">
    <property type="entry name" value="D-GLYCERO-BETA-D-MANNO-HEPTOSE-1,7-BISPHOSPHATE 7-PHOSPHATASE"/>
    <property type="match status" value="1"/>
</dbReference>
<feature type="binding site" evidence="10">
    <location>
        <position position="90"/>
    </location>
    <ligand>
        <name>Zn(2+)</name>
        <dbReference type="ChEBI" id="CHEBI:29105"/>
    </ligand>
</feature>
<dbReference type="EC" id="3.1.3.-" evidence="7"/>
<dbReference type="KEGG" id="cwo:Cwoe_5471"/>
<dbReference type="GO" id="GO:0005737">
    <property type="term" value="C:cytoplasm"/>
    <property type="evidence" value="ECO:0007669"/>
    <property type="project" value="UniProtKB-SubCell"/>
</dbReference>
<dbReference type="HOGENOM" id="CLU_085077_3_1_11"/>
<dbReference type="SUPFAM" id="SSF56784">
    <property type="entry name" value="HAD-like"/>
    <property type="match status" value="1"/>
</dbReference>
<evidence type="ECO:0000256" key="7">
    <source>
        <dbReference type="PIRNR" id="PIRNR004682"/>
    </source>
</evidence>
<reference evidence="12" key="2">
    <citation type="submission" date="2010-01" db="EMBL/GenBank/DDBJ databases">
        <title>The complete genome of Conexibacter woesei DSM 14684.</title>
        <authorList>
            <consortium name="US DOE Joint Genome Institute (JGI-PGF)"/>
            <person name="Lucas S."/>
            <person name="Copeland A."/>
            <person name="Lapidus A."/>
            <person name="Glavina del Rio T."/>
            <person name="Dalin E."/>
            <person name="Tice H."/>
            <person name="Bruce D."/>
            <person name="Goodwin L."/>
            <person name="Pitluck S."/>
            <person name="Kyrpides N."/>
            <person name="Mavromatis K."/>
            <person name="Ivanova N."/>
            <person name="Mikhailova N."/>
            <person name="Chertkov O."/>
            <person name="Brettin T."/>
            <person name="Detter J.C."/>
            <person name="Han C."/>
            <person name="Larimer F."/>
            <person name="Land M."/>
            <person name="Hauser L."/>
            <person name="Markowitz V."/>
            <person name="Cheng J.-F."/>
            <person name="Hugenholtz P."/>
            <person name="Woyke T."/>
            <person name="Wu D."/>
            <person name="Pukall R."/>
            <person name="Steenblock K."/>
            <person name="Schneider S."/>
            <person name="Klenk H.-P."/>
            <person name="Eisen J.A."/>
        </authorList>
    </citation>
    <scope>NUCLEOTIDE SEQUENCE [LARGE SCALE GENOMIC DNA]</scope>
    <source>
        <strain evidence="12">DSM 14684 / CIP 108061 / JCM 11494 / NBRC 100937 / ID131577</strain>
    </source>
</reference>
<dbReference type="InterPro" id="IPR006549">
    <property type="entry name" value="HAD-SF_hydro_IIIA"/>
</dbReference>
<organism evidence="11 12">
    <name type="scientific">Conexibacter woesei (strain DSM 14684 / CCUG 47730 / CIP 108061 / JCM 11494 / NBRC 100937 / ID131577)</name>
    <dbReference type="NCBI Taxonomy" id="469383"/>
    <lineage>
        <taxon>Bacteria</taxon>
        <taxon>Bacillati</taxon>
        <taxon>Actinomycetota</taxon>
        <taxon>Thermoleophilia</taxon>
        <taxon>Solirubrobacterales</taxon>
        <taxon>Conexibacteraceae</taxon>
        <taxon>Conexibacter</taxon>
    </lineage>
</organism>